<reference evidence="1" key="1">
    <citation type="submission" date="2018-04" db="EMBL/GenBank/DDBJ databases">
        <title>Whole genome sequencing of Hypsizygus marmoreus.</title>
        <authorList>
            <person name="Choi I.-G."/>
            <person name="Min B."/>
            <person name="Kim J.-G."/>
            <person name="Kim S."/>
            <person name="Oh Y.-L."/>
            <person name="Kong W.-S."/>
            <person name="Park H."/>
            <person name="Jeong J."/>
            <person name="Song E.-S."/>
        </authorList>
    </citation>
    <scope>NUCLEOTIDE SEQUENCE [LARGE SCALE GENOMIC DNA]</scope>
    <source>
        <strain evidence="1">51987-8</strain>
    </source>
</reference>
<evidence type="ECO:0000313" key="1">
    <source>
        <dbReference type="EMBL" id="RDB26096.1"/>
    </source>
</evidence>
<dbReference type="InParanoid" id="A0A369K5D8"/>
<proteinExistence type="predicted"/>
<keyword evidence="2" id="KW-1185">Reference proteome</keyword>
<dbReference type="EMBL" id="LUEZ02000040">
    <property type="protein sequence ID" value="RDB26096.1"/>
    <property type="molecule type" value="Genomic_DNA"/>
</dbReference>
<protein>
    <submittedName>
        <fullName evidence="1">Uncharacterized protein</fullName>
    </submittedName>
</protein>
<accession>A0A369K5D8</accession>
<comment type="caution">
    <text evidence="1">The sequence shown here is derived from an EMBL/GenBank/DDBJ whole genome shotgun (WGS) entry which is preliminary data.</text>
</comment>
<dbReference type="Proteomes" id="UP000076154">
    <property type="component" value="Unassembled WGS sequence"/>
</dbReference>
<dbReference type="AlphaFoldDB" id="A0A369K5D8"/>
<gene>
    <name evidence="1" type="ORF">Hypma_006908</name>
</gene>
<sequence>MSTIATWALRHSVREARPYSAVMFTFTMSISCDFVGHLALTGVGAIPSTEFPMTNLMACPHDPHVDGLITHGINGKIFSCLRESDHQLEGDRSLLWAHIMVIDDATGRTLYTLRPFPSREVEEQQLISDELSTRTRAAEVASTLDYMIGNVVTTGPAKKPQF</sequence>
<name>A0A369K5D8_HYPMA</name>
<organism evidence="1 2">
    <name type="scientific">Hypsizygus marmoreus</name>
    <name type="common">White beech mushroom</name>
    <name type="synonym">Agaricus marmoreus</name>
    <dbReference type="NCBI Taxonomy" id="39966"/>
    <lineage>
        <taxon>Eukaryota</taxon>
        <taxon>Fungi</taxon>
        <taxon>Dikarya</taxon>
        <taxon>Basidiomycota</taxon>
        <taxon>Agaricomycotina</taxon>
        <taxon>Agaricomycetes</taxon>
        <taxon>Agaricomycetidae</taxon>
        <taxon>Agaricales</taxon>
        <taxon>Tricholomatineae</taxon>
        <taxon>Lyophyllaceae</taxon>
        <taxon>Hypsizygus</taxon>
    </lineage>
</organism>
<evidence type="ECO:0000313" key="2">
    <source>
        <dbReference type="Proteomes" id="UP000076154"/>
    </source>
</evidence>